<dbReference type="PANTHER" id="PTHR40074">
    <property type="entry name" value="O-ACETYLTRANSFERASE WECH"/>
    <property type="match status" value="1"/>
</dbReference>
<dbReference type="Proteomes" id="UP000070107">
    <property type="component" value="Unassembled WGS sequence"/>
</dbReference>
<evidence type="ECO:0000313" key="10">
    <source>
        <dbReference type="Proteomes" id="UP000070107"/>
    </source>
</evidence>
<evidence type="ECO:0000256" key="2">
    <source>
        <dbReference type="ARBA" id="ARBA00007400"/>
    </source>
</evidence>
<sequence>MDANVSARINLLRILLICGIVLVHVPYGPETAPFNGDNGVVDWLRVFLAEVVFRVGVPCLSAISGYLLLRNGLESFNYAKVLGRKAQSILLPLLIWNGAFFLFVLVVQSRGISEGYLPDMTDQPFSEMLNLIFALNGEPINLPLYFLRDLFACILLSPLLALLVKRYPLTTLAFLLMLIVVPVPVHLVLRKSILLSFTLGMSFAIHRVDVKKMDPYAVPVAAAFLAASAGLTVALFQYGPEYPDWLNFIRSLFILAGIPGFWALSALLIWSEPGRRLSRTKGLSFWIFCAHYPVLLLLWMIWNRVNIDEYVVFYAGALAIAGLLLLLSNEIARRSFPGTYAWLVGSRG</sequence>
<protein>
    <submittedName>
        <fullName evidence="9">Succinoglycan biosynthesis protein exoh</fullName>
    </submittedName>
</protein>
<evidence type="ECO:0000256" key="1">
    <source>
        <dbReference type="ARBA" id="ARBA00004651"/>
    </source>
</evidence>
<dbReference type="STRING" id="1494590.ATN84_11245"/>
<accession>A0A135HV33</accession>
<organism evidence="9 10">
    <name type="scientific">Paramesorhizobium deserti</name>
    <dbReference type="NCBI Taxonomy" id="1494590"/>
    <lineage>
        <taxon>Bacteria</taxon>
        <taxon>Pseudomonadati</taxon>
        <taxon>Pseudomonadota</taxon>
        <taxon>Alphaproteobacteria</taxon>
        <taxon>Hyphomicrobiales</taxon>
        <taxon>Phyllobacteriaceae</taxon>
        <taxon>Paramesorhizobium</taxon>
    </lineage>
</organism>
<evidence type="ECO:0000256" key="6">
    <source>
        <dbReference type="ARBA" id="ARBA00023136"/>
    </source>
</evidence>
<keyword evidence="10" id="KW-1185">Reference proteome</keyword>
<dbReference type="AlphaFoldDB" id="A0A135HV33"/>
<keyword evidence="3" id="KW-1003">Cell membrane</keyword>
<feature type="transmembrane region" description="Helical" evidence="7">
    <location>
        <begin position="47"/>
        <end position="69"/>
    </location>
</feature>
<evidence type="ECO:0000313" key="9">
    <source>
        <dbReference type="EMBL" id="KXF77055.1"/>
    </source>
</evidence>
<keyword evidence="4 7" id="KW-0812">Transmembrane</keyword>
<reference evidence="9 10" key="1">
    <citation type="submission" date="2015-11" db="EMBL/GenBank/DDBJ databases">
        <title>Draft genome sequence of Paramesorhizobium deserti A-3-E, a strain highly resistant to diverse beta-lactam antibiotics.</title>
        <authorList>
            <person name="Lv R."/>
            <person name="Yang X."/>
            <person name="Fang N."/>
            <person name="Guo J."/>
            <person name="Luo X."/>
            <person name="Peng F."/>
            <person name="Yang R."/>
            <person name="Cui Y."/>
            <person name="Fang C."/>
            <person name="Song Y."/>
        </authorList>
    </citation>
    <scope>NUCLEOTIDE SEQUENCE [LARGE SCALE GENOMIC DNA]</scope>
    <source>
        <strain evidence="9 10">A-3-E</strain>
    </source>
</reference>
<dbReference type="InterPro" id="IPR002656">
    <property type="entry name" value="Acyl_transf_3_dom"/>
</dbReference>
<comment type="caution">
    <text evidence="9">The sequence shown here is derived from an EMBL/GenBank/DDBJ whole genome shotgun (WGS) entry which is preliminary data.</text>
</comment>
<feature type="transmembrane region" description="Helical" evidence="7">
    <location>
        <begin position="169"/>
        <end position="187"/>
    </location>
</feature>
<comment type="subcellular location">
    <subcellularLocation>
        <location evidence="1">Cell membrane</location>
        <topology evidence="1">Multi-pass membrane protein</topology>
    </subcellularLocation>
</comment>
<dbReference type="GO" id="GO:0016413">
    <property type="term" value="F:O-acetyltransferase activity"/>
    <property type="evidence" value="ECO:0007669"/>
    <property type="project" value="TreeGrafter"/>
</dbReference>
<dbReference type="Pfam" id="PF01757">
    <property type="entry name" value="Acyl_transf_3"/>
    <property type="match status" value="1"/>
</dbReference>
<evidence type="ECO:0000256" key="3">
    <source>
        <dbReference type="ARBA" id="ARBA00022475"/>
    </source>
</evidence>
<feature type="transmembrane region" description="Helical" evidence="7">
    <location>
        <begin position="217"/>
        <end position="236"/>
    </location>
</feature>
<dbReference type="EMBL" id="LNTU01000023">
    <property type="protein sequence ID" value="KXF77055.1"/>
    <property type="molecule type" value="Genomic_DNA"/>
</dbReference>
<evidence type="ECO:0000256" key="5">
    <source>
        <dbReference type="ARBA" id="ARBA00022989"/>
    </source>
</evidence>
<dbReference type="GO" id="GO:0005886">
    <property type="term" value="C:plasma membrane"/>
    <property type="evidence" value="ECO:0007669"/>
    <property type="project" value="UniProtKB-SubCell"/>
</dbReference>
<evidence type="ECO:0000259" key="8">
    <source>
        <dbReference type="Pfam" id="PF01757"/>
    </source>
</evidence>
<feature type="transmembrane region" description="Helical" evidence="7">
    <location>
        <begin position="7"/>
        <end position="27"/>
    </location>
</feature>
<feature type="transmembrane region" description="Helical" evidence="7">
    <location>
        <begin position="282"/>
        <end position="301"/>
    </location>
</feature>
<dbReference type="GO" id="GO:0009246">
    <property type="term" value="P:enterobacterial common antigen biosynthetic process"/>
    <property type="evidence" value="ECO:0007669"/>
    <property type="project" value="TreeGrafter"/>
</dbReference>
<name>A0A135HV33_9HYPH</name>
<feature type="transmembrane region" description="Helical" evidence="7">
    <location>
        <begin position="307"/>
        <end position="327"/>
    </location>
</feature>
<feature type="domain" description="Acyltransferase 3" evidence="8">
    <location>
        <begin position="8"/>
        <end position="324"/>
    </location>
</feature>
<evidence type="ECO:0000256" key="7">
    <source>
        <dbReference type="SAM" id="Phobius"/>
    </source>
</evidence>
<proteinExistence type="inferred from homology"/>
<keyword evidence="6 7" id="KW-0472">Membrane</keyword>
<evidence type="ECO:0000256" key="4">
    <source>
        <dbReference type="ARBA" id="ARBA00022692"/>
    </source>
</evidence>
<gene>
    <name evidence="9" type="ORF">ATN84_11245</name>
</gene>
<feature type="transmembrane region" description="Helical" evidence="7">
    <location>
        <begin position="89"/>
        <end position="107"/>
    </location>
</feature>
<keyword evidence="5 7" id="KW-1133">Transmembrane helix</keyword>
<feature type="transmembrane region" description="Helical" evidence="7">
    <location>
        <begin position="248"/>
        <end position="270"/>
    </location>
</feature>
<dbReference type="PANTHER" id="PTHR40074:SF2">
    <property type="entry name" value="O-ACETYLTRANSFERASE WECH"/>
    <property type="match status" value="1"/>
</dbReference>
<comment type="similarity">
    <text evidence="2">Belongs to the acyltransferase 3 family.</text>
</comment>